<organism evidence="8 9">
    <name type="scientific">Solihabitans fulvus</name>
    <dbReference type="NCBI Taxonomy" id="1892852"/>
    <lineage>
        <taxon>Bacteria</taxon>
        <taxon>Bacillati</taxon>
        <taxon>Actinomycetota</taxon>
        <taxon>Actinomycetes</taxon>
        <taxon>Pseudonocardiales</taxon>
        <taxon>Pseudonocardiaceae</taxon>
        <taxon>Solihabitans</taxon>
    </lineage>
</organism>
<dbReference type="AlphaFoldDB" id="A0A5B2XLC5"/>
<protein>
    <submittedName>
        <fullName evidence="8">PLDc_N domain-containing protein</fullName>
    </submittedName>
</protein>
<evidence type="ECO:0000313" key="9">
    <source>
        <dbReference type="Proteomes" id="UP000323454"/>
    </source>
</evidence>
<reference evidence="8 9" key="1">
    <citation type="submission" date="2019-09" db="EMBL/GenBank/DDBJ databases">
        <title>Goodfellowia gen. nov., a new genus of the Pseudonocardineae related to Actinoalloteichus, containing Goodfellowia coeruleoviolacea gen. nov., comb. nov. gen. nov., comb. nov.</title>
        <authorList>
            <person name="Labeda D."/>
        </authorList>
    </citation>
    <scope>NUCLEOTIDE SEQUENCE [LARGE SCALE GENOMIC DNA]</scope>
    <source>
        <strain evidence="8 9">AN110305</strain>
    </source>
</reference>
<keyword evidence="4 6" id="KW-1133">Transmembrane helix</keyword>
<evidence type="ECO:0000256" key="2">
    <source>
        <dbReference type="ARBA" id="ARBA00022475"/>
    </source>
</evidence>
<evidence type="ECO:0000259" key="7">
    <source>
        <dbReference type="Pfam" id="PF13396"/>
    </source>
</evidence>
<keyword evidence="3 6" id="KW-0812">Transmembrane</keyword>
<dbReference type="EMBL" id="VUOB01000010">
    <property type="protein sequence ID" value="KAA2264668.1"/>
    <property type="molecule type" value="Genomic_DNA"/>
</dbReference>
<name>A0A5B2XLC5_9PSEU</name>
<keyword evidence="5 6" id="KW-0472">Membrane</keyword>
<dbReference type="GO" id="GO:0005886">
    <property type="term" value="C:plasma membrane"/>
    <property type="evidence" value="ECO:0007669"/>
    <property type="project" value="UniProtKB-SubCell"/>
</dbReference>
<keyword evidence="2" id="KW-1003">Cell membrane</keyword>
<dbReference type="Proteomes" id="UP000323454">
    <property type="component" value="Unassembled WGS sequence"/>
</dbReference>
<keyword evidence="9" id="KW-1185">Reference proteome</keyword>
<sequence length="102" mass="10853">MTSRLPTVVLVAKGWEENVVSTQLASSQVAQVFTGTATVGLALIGLSYVLLVVAALVSVLRSRLDGGMKAVWVLLVWLAPFVGSIAWFLVGRRSAAPHRHAL</sequence>
<reference evidence="8 9" key="2">
    <citation type="submission" date="2019-09" db="EMBL/GenBank/DDBJ databases">
        <authorList>
            <person name="Jin C."/>
        </authorList>
    </citation>
    <scope>NUCLEOTIDE SEQUENCE [LARGE SCALE GENOMIC DNA]</scope>
    <source>
        <strain evidence="8 9">AN110305</strain>
    </source>
</reference>
<evidence type="ECO:0000256" key="1">
    <source>
        <dbReference type="ARBA" id="ARBA00004651"/>
    </source>
</evidence>
<dbReference type="OrthoDB" id="3298527at2"/>
<proteinExistence type="predicted"/>
<evidence type="ECO:0000256" key="6">
    <source>
        <dbReference type="SAM" id="Phobius"/>
    </source>
</evidence>
<feature type="transmembrane region" description="Helical" evidence="6">
    <location>
        <begin position="37"/>
        <end position="59"/>
    </location>
</feature>
<feature type="domain" description="Cardiolipin synthase N-terminal" evidence="7">
    <location>
        <begin position="51"/>
        <end position="92"/>
    </location>
</feature>
<dbReference type="Pfam" id="PF13396">
    <property type="entry name" value="PLDc_N"/>
    <property type="match status" value="1"/>
</dbReference>
<feature type="transmembrane region" description="Helical" evidence="6">
    <location>
        <begin position="71"/>
        <end position="90"/>
    </location>
</feature>
<evidence type="ECO:0000256" key="4">
    <source>
        <dbReference type="ARBA" id="ARBA00022989"/>
    </source>
</evidence>
<gene>
    <name evidence="8" type="ORF">F0L68_06130</name>
</gene>
<accession>A0A5B2XLC5</accession>
<evidence type="ECO:0000313" key="8">
    <source>
        <dbReference type="EMBL" id="KAA2264668.1"/>
    </source>
</evidence>
<dbReference type="InterPro" id="IPR027379">
    <property type="entry name" value="CLS_N"/>
</dbReference>
<evidence type="ECO:0000256" key="3">
    <source>
        <dbReference type="ARBA" id="ARBA00022692"/>
    </source>
</evidence>
<comment type="subcellular location">
    <subcellularLocation>
        <location evidence="1">Cell membrane</location>
        <topology evidence="1">Multi-pass membrane protein</topology>
    </subcellularLocation>
</comment>
<evidence type="ECO:0000256" key="5">
    <source>
        <dbReference type="ARBA" id="ARBA00023136"/>
    </source>
</evidence>
<comment type="caution">
    <text evidence="8">The sequence shown here is derived from an EMBL/GenBank/DDBJ whole genome shotgun (WGS) entry which is preliminary data.</text>
</comment>